<feature type="compositionally biased region" description="Basic and acidic residues" evidence="1">
    <location>
        <begin position="598"/>
        <end position="609"/>
    </location>
</feature>
<keyword evidence="2" id="KW-0732">Signal</keyword>
<organism evidence="3 4">
    <name type="scientific">Paramuricea clavata</name>
    <name type="common">Red gorgonian</name>
    <name type="synonym">Violescent sea-whip</name>
    <dbReference type="NCBI Taxonomy" id="317549"/>
    <lineage>
        <taxon>Eukaryota</taxon>
        <taxon>Metazoa</taxon>
        <taxon>Cnidaria</taxon>
        <taxon>Anthozoa</taxon>
        <taxon>Octocorallia</taxon>
        <taxon>Malacalcyonacea</taxon>
        <taxon>Plexauridae</taxon>
        <taxon>Paramuricea</taxon>
    </lineage>
</organism>
<reference evidence="3" key="1">
    <citation type="submission" date="2020-04" db="EMBL/GenBank/DDBJ databases">
        <authorList>
            <person name="Alioto T."/>
            <person name="Alioto T."/>
            <person name="Gomez Garrido J."/>
        </authorList>
    </citation>
    <scope>NUCLEOTIDE SEQUENCE</scope>
    <source>
        <strain evidence="3">A484AB</strain>
    </source>
</reference>
<keyword evidence="4" id="KW-1185">Reference proteome</keyword>
<evidence type="ECO:0000256" key="2">
    <source>
        <dbReference type="SAM" id="SignalP"/>
    </source>
</evidence>
<feature type="compositionally biased region" description="Basic residues" evidence="1">
    <location>
        <begin position="510"/>
        <end position="522"/>
    </location>
</feature>
<gene>
    <name evidence="3" type="ORF">PACLA_8A079483</name>
</gene>
<feature type="chain" id="PRO_5043355190" evidence="2">
    <location>
        <begin position="23"/>
        <end position="1161"/>
    </location>
</feature>
<feature type="compositionally biased region" description="Basic and acidic residues" evidence="1">
    <location>
        <begin position="545"/>
        <end position="589"/>
    </location>
</feature>
<feature type="signal peptide" evidence="2">
    <location>
        <begin position="1"/>
        <end position="22"/>
    </location>
</feature>
<comment type="caution">
    <text evidence="3">The sequence shown here is derived from an EMBL/GenBank/DDBJ whole genome shotgun (WGS) entry which is preliminary data.</text>
</comment>
<dbReference type="AlphaFoldDB" id="A0A6S7IJT9"/>
<evidence type="ECO:0000256" key="1">
    <source>
        <dbReference type="SAM" id="MobiDB-lite"/>
    </source>
</evidence>
<name>A0A6S7IJT9_PARCT</name>
<dbReference type="SUPFAM" id="SSF52266">
    <property type="entry name" value="SGNH hydrolase"/>
    <property type="match status" value="1"/>
</dbReference>
<feature type="region of interest" description="Disordered" evidence="1">
    <location>
        <begin position="673"/>
        <end position="692"/>
    </location>
</feature>
<feature type="region of interest" description="Disordered" evidence="1">
    <location>
        <begin position="164"/>
        <end position="235"/>
    </location>
</feature>
<dbReference type="EMBL" id="CACRXK020009465">
    <property type="protein sequence ID" value="CAB4017249.1"/>
    <property type="molecule type" value="Genomic_DNA"/>
</dbReference>
<feature type="compositionally biased region" description="Basic and acidic residues" evidence="1">
    <location>
        <begin position="624"/>
        <end position="635"/>
    </location>
</feature>
<feature type="compositionally biased region" description="Basic and acidic residues" evidence="1">
    <location>
        <begin position="457"/>
        <end position="471"/>
    </location>
</feature>
<feature type="compositionally biased region" description="Low complexity" evidence="1">
    <location>
        <begin position="612"/>
        <end position="623"/>
    </location>
</feature>
<feature type="region of interest" description="Disordered" evidence="1">
    <location>
        <begin position="429"/>
        <end position="666"/>
    </location>
</feature>
<evidence type="ECO:0000313" key="3">
    <source>
        <dbReference type="EMBL" id="CAB4017249.1"/>
    </source>
</evidence>
<dbReference type="PANTHER" id="PTHR34407:SF1">
    <property type="entry name" value="SGNH HYDROLASE-TYPE ESTERASE DOMAIN-CONTAINING PROTEIN"/>
    <property type="match status" value="1"/>
</dbReference>
<proteinExistence type="predicted"/>
<sequence length="1161" mass="133559">MLQSVPARFTIVLLITTNILVAEIEFAQRRNGKVVPVGSLNNQHNSMLLQNRNAASKFITNVNGISEKTFPSDNSKQDLVKSVFLKSNFPTNAKLYPNTNVISGSEKRKFSFLLDSDNSKSIGNKNIAETTKVQHLTTPDLITNTDIKVLQKFVKKLKSSVKTEEKGKASTISTQETSKLASSIGPNNLLRKPSNTQSAGDPYQQSNLQNSYDNREQYSSNQDEIPLNNQNNISPKDKKVSLQQTNNLNNMSKSDVDALLAVAKEWKRLHSKGNENQPHNHELKISNEKNNMQGIVNKQSRERGYSTPKSQRERKLFFPKQNYMKTKQPFNAGNERGRKIKVNRISKLARAKDTTKLTNENTISNDPGLQLKETVDKAIENTTQQLLQFIKLEKHLKGLQNGSFLNESKNDIHYTNTFINLINTMRNSKNLGGDERETKHNNFKENKENDFNSARQIRLEKQTSLNQKEHSSFSQNGKDSQEFKTVQKKIAKERKLKQRLKAKSQDQISHKLRQKQQIRKQKGLGQSQSQQNKSEEQRKKVKTQRKTDQKEKYKSHKQENDLKHAEENHEHKQQKQEQQKQTQHRHEEEQQQQQKLQQQREQERQEKHQKQQRQQQQQQQQQQQHEEREQEKQEQQKQQQQDNQETEKESGKNSEKNRQTNVKNEYNIQADQQEEIKEQEFQSPNTSTTDEQREDYVLKAARHFRMKTMKHLIASLAEDPFDTWIYHQKSFDELGITSSLLKAGIVNLGSSKPMQNAVRKAVRGKNVKLLVVGGSISAGGGLWKDRGNIDGVYHRALAYWWKRTVTPVTNSEMEVTNVAIGGTDSEYFSYCINNFLDSDPDIVFWELSANDYNRFNERNFDPSKPLEQLTRIILQLRSHPALIYVNFFRGDKQNFELGEKCPDSEETEVDVLSRYYDIPSLSWRRMVCNLITKRTFVTQELFGDDGYHPNLLGHAQVAMLLMMYIKGVFESVLADDLGNMKKFNILDENDVDFQDDFQLKIPAFKDPLNPKPSCWTLLTPDYTKVFRNTLNEVNVLKGEGFELRNVTAWDVRTDRIQCLFATKPGAILDLSLNVPVLDYDKNLPLADAQTRTLAIAIHNKFGGAADVQLDELPSKASVATGTGKLKQTRVHIVSEDVRPGVHNLRFRSLSTGFCLTSIMVI</sequence>
<dbReference type="CDD" id="cd00229">
    <property type="entry name" value="SGNH_hydrolase"/>
    <property type="match status" value="1"/>
</dbReference>
<feature type="compositionally biased region" description="Basic and acidic residues" evidence="1">
    <location>
        <begin position="645"/>
        <end position="658"/>
    </location>
</feature>
<accession>A0A6S7IJT9</accession>
<evidence type="ECO:0000313" key="4">
    <source>
        <dbReference type="Proteomes" id="UP001152795"/>
    </source>
</evidence>
<dbReference type="OrthoDB" id="544608at2759"/>
<feature type="compositionally biased region" description="Low complexity" evidence="1">
    <location>
        <begin position="523"/>
        <end position="532"/>
    </location>
</feature>
<dbReference type="InterPro" id="IPR036514">
    <property type="entry name" value="SGNH_hydro_sf"/>
</dbReference>
<dbReference type="Gene3D" id="3.40.50.1110">
    <property type="entry name" value="SGNH hydrolase"/>
    <property type="match status" value="1"/>
</dbReference>
<feature type="compositionally biased region" description="Basic and acidic residues" evidence="1">
    <location>
        <begin position="432"/>
        <end position="450"/>
    </location>
</feature>
<feature type="compositionally biased region" description="Polar residues" evidence="1">
    <location>
        <begin position="170"/>
        <end position="186"/>
    </location>
</feature>
<feature type="compositionally biased region" description="Basic residues" evidence="1">
    <location>
        <begin position="486"/>
        <end position="502"/>
    </location>
</feature>
<dbReference type="Proteomes" id="UP001152795">
    <property type="component" value="Unassembled WGS sequence"/>
</dbReference>
<feature type="compositionally biased region" description="Polar residues" evidence="1">
    <location>
        <begin position="193"/>
        <end position="234"/>
    </location>
</feature>
<protein>
    <submittedName>
        <fullName evidence="3">Uncharacterized protein</fullName>
    </submittedName>
</protein>
<dbReference type="PANTHER" id="PTHR34407">
    <property type="entry name" value="EXPRESSED PROTEIN"/>
    <property type="match status" value="1"/>
</dbReference>